<dbReference type="InterPro" id="IPR001063">
    <property type="entry name" value="Ribosomal_uL22"/>
</dbReference>
<dbReference type="PANTHER" id="PTHR13501">
    <property type="entry name" value="CHLOROPLAST 50S RIBOSOMAL PROTEIN L22-RELATED"/>
    <property type="match status" value="1"/>
</dbReference>
<sequence length="184" mass="20863">MGGSIRVGFIFLLLAWEACAFLSPDNVLHLRGRTRRQDQPPLLTTASELITSASPADSPTVLRAQIWKNPKVEGKRLVTSTHKNANISDIKVRRTLSEMRGRSVVEALAILEWSPRRPGYLVWNLIKTALANARDIYGSNNIRPRIHSCEAHRGPKVRRARFAGRGRLQRYRRPRTHITVTLEV</sequence>
<organism evidence="6">
    <name type="scientific">Chromera velia CCMP2878</name>
    <dbReference type="NCBI Taxonomy" id="1169474"/>
    <lineage>
        <taxon>Eukaryota</taxon>
        <taxon>Sar</taxon>
        <taxon>Alveolata</taxon>
        <taxon>Colpodellida</taxon>
        <taxon>Chromeraceae</taxon>
        <taxon>Chromera</taxon>
    </lineage>
</organism>
<feature type="signal peptide" evidence="5">
    <location>
        <begin position="1"/>
        <end position="20"/>
    </location>
</feature>
<gene>
    <name evidence="6" type="ORF">Cvel_2623</name>
</gene>
<feature type="chain" id="PRO_5005188607" description="Ribosomal protein L22" evidence="5">
    <location>
        <begin position="21"/>
        <end position="184"/>
    </location>
</feature>
<evidence type="ECO:0000256" key="1">
    <source>
        <dbReference type="ARBA" id="ARBA00009451"/>
    </source>
</evidence>
<evidence type="ECO:0000256" key="4">
    <source>
        <dbReference type="RuleBase" id="RU004005"/>
    </source>
</evidence>
<proteinExistence type="inferred from homology"/>
<evidence type="ECO:0000256" key="5">
    <source>
        <dbReference type="SAM" id="SignalP"/>
    </source>
</evidence>
<dbReference type="PhylomeDB" id="A0A0G4F1D7"/>
<dbReference type="GO" id="GO:0003735">
    <property type="term" value="F:structural constituent of ribosome"/>
    <property type="evidence" value="ECO:0007669"/>
    <property type="project" value="InterPro"/>
</dbReference>
<dbReference type="EMBL" id="CDMZ01000055">
    <property type="protein sequence ID" value="CEM05533.1"/>
    <property type="molecule type" value="Genomic_DNA"/>
</dbReference>
<dbReference type="GO" id="GO:0015934">
    <property type="term" value="C:large ribosomal subunit"/>
    <property type="evidence" value="ECO:0007669"/>
    <property type="project" value="InterPro"/>
</dbReference>
<evidence type="ECO:0008006" key="7">
    <source>
        <dbReference type="Google" id="ProtNLM"/>
    </source>
</evidence>
<dbReference type="PANTHER" id="PTHR13501:SF10">
    <property type="entry name" value="LARGE RIBOSOMAL SUBUNIT PROTEIN UL22M"/>
    <property type="match status" value="1"/>
</dbReference>
<dbReference type="InterPro" id="IPR036394">
    <property type="entry name" value="Ribosomal_uL22_sf"/>
</dbReference>
<comment type="similarity">
    <text evidence="1 4">Belongs to the universal ribosomal protein uL22 family.</text>
</comment>
<dbReference type="Gene3D" id="3.90.470.10">
    <property type="entry name" value="Ribosomal protein L22/L17"/>
    <property type="match status" value="1"/>
</dbReference>
<dbReference type="AlphaFoldDB" id="A0A0G4F1D7"/>
<dbReference type="SUPFAM" id="SSF54843">
    <property type="entry name" value="Ribosomal protein L22"/>
    <property type="match status" value="1"/>
</dbReference>
<dbReference type="VEuPathDB" id="CryptoDB:Cvel_2623"/>
<dbReference type="Pfam" id="PF00237">
    <property type="entry name" value="Ribosomal_L22"/>
    <property type="match status" value="1"/>
</dbReference>
<evidence type="ECO:0000313" key="6">
    <source>
        <dbReference type="EMBL" id="CEM05533.1"/>
    </source>
</evidence>
<accession>A0A0G4F1D7</accession>
<dbReference type="InterPro" id="IPR047867">
    <property type="entry name" value="Ribosomal_uL22_bac/org-type"/>
</dbReference>
<keyword evidence="2 4" id="KW-0689">Ribosomal protein</keyword>
<keyword evidence="3 4" id="KW-0687">Ribonucleoprotein</keyword>
<keyword evidence="5" id="KW-0732">Signal</keyword>
<evidence type="ECO:0000256" key="2">
    <source>
        <dbReference type="ARBA" id="ARBA00022980"/>
    </source>
</evidence>
<protein>
    <recommendedName>
        <fullName evidence="7">Ribosomal protein L22</fullName>
    </recommendedName>
</protein>
<evidence type="ECO:0000256" key="3">
    <source>
        <dbReference type="ARBA" id="ARBA00023274"/>
    </source>
</evidence>
<name>A0A0G4F1D7_9ALVE</name>
<dbReference type="GO" id="GO:0006412">
    <property type="term" value="P:translation"/>
    <property type="evidence" value="ECO:0007669"/>
    <property type="project" value="InterPro"/>
</dbReference>
<reference evidence="6" key="1">
    <citation type="submission" date="2014-11" db="EMBL/GenBank/DDBJ databases">
        <authorList>
            <person name="Otto D Thomas"/>
            <person name="Naeem Raeece"/>
        </authorList>
    </citation>
    <scope>NUCLEOTIDE SEQUENCE</scope>
</reference>